<dbReference type="InterPro" id="IPR036582">
    <property type="entry name" value="Mao_N_sf"/>
</dbReference>
<dbReference type="EMBL" id="FNAF01000004">
    <property type="protein sequence ID" value="SDD57608.1"/>
    <property type="molecule type" value="Genomic_DNA"/>
</dbReference>
<evidence type="ECO:0000259" key="2">
    <source>
        <dbReference type="Pfam" id="PF07833"/>
    </source>
</evidence>
<dbReference type="Gene3D" id="3.30.457.10">
    <property type="entry name" value="Copper amine oxidase-like, N-terminal domain"/>
    <property type="match status" value="2"/>
</dbReference>
<evidence type="ECO:0000256" key="1">
    <source>
        <dbReference type="SAM" id="SignalP"/>
    </source>
</evidence>
<organism evidence="3 4">
    <name type="scientific">Peptococcus niger</name>
    <dbReference type="NCBI Taxonomy" id="2741"/>
    <lineage>
        <taxon>Bacteria</taxon>
        <taxon>Bacillati</taxon>
        <taxon>Bacillota</taxon>
        <taxon>Clostridia</taxon>
        <taxon>Eubacteriales</taxon>
        <taxon>Peptococcaceae</taxon>
        <taxon>Peptococcus</taxon>
    </lineage>
</organism>
<proteinExistence type="predicted"/>
<dbReference type="InterPro" id="IPR012854">
    <property type="entry name" value="Cu_amine_oxidase-like_N"/>
</dbReference>
<dbReference type="AlphaFoldDB" id="A0A1G6VVM8"/>
<accession>A0A1G6VVM8</accession>
<reference evidence="3 4" key="1">
    <citation type="submission" date="2016-10" db="EMBL/GenBank/DDBJ databases">
        <authorList>
            <person name="de Groot N.N."/>
        </authorList>
    </citation>
    <scope>NUCLEOTIDE SEQUENCE [LARGE SCALE GENOMIC DNA]</scope>
    <source>
        <strain evidence="3 4">DSM 20475</strain>
    </source>
</reference>
<sequence length="285" mass="31556">MKKKFVASVAAVALLFSAIPAHAASVVVKDRPLYLSQPAFIENGRTFVPMRAIFEALGATVDWDGNTRTVTGNLNGKIVTLTNPKIVNGRTMVPLRYISESLGSRVDWVQNMQTAYVDSQVPQVYSCVVYSPQSIQDPSNWTLTLLPQSNNSYLLVGKLEPFDQPFPRTTYSAIQLTRDSYVWRGAYDSRCWVTVNPNGTLGGAGNSNTFNLVKAQYPELANKNIRFTNVPYMGPGRDRVVVFNDKSIRIMEDMNMAPNAGSGAELPLQFDNRPNPLTGIFIPRV</sequence>
<feature type="domain" description="Copper amine oxidase-like N-terminal" evidence="2">
    <location>
        <begin position="28"/>
        <end position="82"/>
    </location>
</feature>
<dbReference type="SUPFAM" id="SSF55383">
    <property type="entry name" value="Copper amine oxidase, domain N"/>
    <property type="match status" value="1"/>
</dbReference>
<keyword evidence="1" id="KW-0732">Signal</keyword>
<name>A0A1G6VVM8_PEPNI</name>
<dbReference type="Pfam" id="PF07833">
    <property type="entry name" value="Cu_amine_oxidN1"/>
    <property type="match status" value="1"/>
</dbReference>
<feature type="signal peptide" evidence="1">
    <location>
        <begin position="1"/>
        <end position="23"/>
    </location>
</feature>
<gene>
    <name evidence="3" type="ORF">SAMN04489866_104153</name>
</gene>
<evidence type="ECO:0000313" key="3">
    <source>
        <dbReference type="EMBL" id="SDD57608.1"/>
    </source>
</evidence>
<feature type="chain" id="PRO_5011626168" evidence="1">
    <location>
        <begin position="24"/>
        <end position="285"/>
    </location>
</feature>
<dbReference type="RefSeq" id="WP_091791612.1">
    <property type="nucleotide sequence ID" value="NZ_FNAF01000004.1"/>
</dbReference>
<keyword evidence="4" id="KW-1185">Reference proteome</keyword>
<evidence type="ECO:0000313" key="4">
    <source>
        <dbReference type="Proteomes" id="UP000198995"/>
    </source>
</evidence>
<dbReference type="OrthoDB" id="9779128at2"/>
<protein>
    <submittedName>
        <fullName evidence="3">Copper amine oxidase N-terminal domain-containing protein</fullName>
    </submittedName>
</protein>
<dbReference type="Proteomes" id="UP000198995">
    <property type="component" value="Unassembled WGS sequence"/>
</dbReference>
<dbReference type="STRING" id="2741.SAMN04489866_104153"/>